<name>A0AAJ0HIU3_9PEZI</name>
<dbReference type="Gene3D" id="4.10.240.10">
    <property type="entry name" value="Zn(2)-C6 fungal-type DNA-binding domain"/>
    <property type="match status" value="1"/>
</dbReference>
<dbReference type="InterPro" id="IPR051089">
    <property type="entry name" value="prtT"/>
</dbReference>
<dbReference type="GO" id="GO:0005634">
    <property type="term" value="C:nucleus"/>
    <property type="evidence" value="ECO:0007669"/>
    <property type="project" value="UniProtKB-SubCell"/>
</dbReference>
<dbReference type="InterPro" id="IPR001138">
    <property type="entry name" value="Zn2Cys6_DnaBD"/>
</dbReference>
<dbReference type="AlphaFoldDB" id="A0AAJ0HIU3"/>
<comment type="caution">
    <text evidence="8">The sequence shown here is derived from an EMBL/GenBank/DDBJ whole genome shotgun (WGS) entry which is preliminary data.</text>
</comment>
<dbReference type="GO" id="GO:0008270">
    <property type="term" value="F:zinc ion binding"/>
    <property type="evidence" value="ECO:0007669"/>
    <property type="project" value="InterPro"/>
</dbReference>
<dbReference type="EMBL" id="JAUIQD010000004">
    <property type="protein sequence ID" value="KAK3353399.1"/>
    <property type="molecule type" value="Genomic_DNA"/>
</dbReference>
<dbReference type="PANTHER" id="PTHR31845:SF10">
    <property type="entry name" value="ZN(II)2CYS6 TRANSCRIPTION FACTOR (EUROFUNG)"/>
    <property type="match status" value="1"/>
</dbReference>
<dbReference type="PANTHER" id="PTHR31845">
    <property type="entry name" value="FINGER DOMAIN PROTEIN, PUTATIVE-RELATED"/>
    <property type="match status" value="1"/>
</dbReference>
<dbReference type="Proteomes" id="UP001275084">
    <property type="component" value="Unassembled WGS sequence"/>
</dbReference>
<evidence type="ECO:0000256" key="5">
    <source>
        <dbReference type="ARBA" id="ARBA00023242"/>
    </source>
</evidence>
<dbReference type="CDD" id="cd12148">
    <property type="entry name" value="fungal_TF_MHR"/>
    <property type="match status" value="1"/>
</dbReference>
<evidence type="ECO:0000256" key="4">
    <source>
        <dbReference type="ARBA" id="ARBA00023163"/>
    </source>
</evidence>
<comment type="subcellular location">
    <subcellularLocation>
        <location evidence="1">Nucleus</location>
    </subcellularLocation>
</comment>
<evidence type="ECO:0000313" key="9">
    <source>
        <dbReference type="Proteomes" id="UP001275084"/>
    </source>
</evidence>
<evidence type="ECO:0000313" key="8">
    <source>
        <dbReference type="EMBL" id="KAK3353399.1"/>
    </source>
</evidence>
<dbReference type="InterPro" id="IPR036864">
    <property type="entry name" value="Zn2-C6_fun-type_DNA-bd_sf"/>
</dbReference>
<dbReference type="GO" id="GO:0000976">
    <property type="term" value="F:transcription cis-regulatory region binding"/>
    <property type="evidence" value="ECO:0007669"/>
    <property type="project" value="TreeGrafter"/>
</dbReference>
<keyword evidence="5" id="KW-0539">Nucleus</keyword>
<keyword evidence="2" id="KW-0805">Transcription regulation</keyword>
<dbReference type="SUPFAM" id="SSF57701">
    <property type="entry name" value="Zn2/Cys6 DNA-binding domain"/>
    <property type="match status" value="1"/>
</dbReference>
<dbReference type="PROSITE" id="PS50048">
    <property type="entry name" value="ZN2_CY6_FUNGAL_2"/>
    <property type="match status" value="1"/>
</dbReference>
<feature type="compositionally biased region" description="Low complexity" evidence="6">
    <location>
        <begin position="89"/>
        <end position="101"/>
    </location>
</feature>
<feature type="region of interest" description="Disordered" evidence="6">
    <location>
        <begin position="82"/>
        <end position="103"/>
    </location>
</feature>
<dbReference type="CDD" id="cd00067">
    <property type="entry name" value="GAL4"/>
    <property type="match status" value="1"/>
</dbReference>
<dbReference type="GO" id="GO:0000981">
    <property type="term" value="F:DNA-binding transcription factor activity, RNA polymerase II-specific"/>
    <property type="evidence" value="ECO:0007669"/>
    <property type="project" value="InterPro"/>
</dbReference>
<evidence type="ECO:0000256" key="1">
    <source>
        <dbReference type="ARBA" id="ARBA00004123"/>
    </source>
</evidence>
<reference evidence="8" key="1">
    <citation type="journal article" date="2023" name="Mol. Phylogenet. Evol.">
        <title>Genome-scale phylogeny and comparative genomics of the fungal order Sordariales.</title>
        <authorList>
            <person name="Hensen N."/>
            <person name="Bonometti L."/>
            <person name="Westerberg I."/>
            <person name="Brannstrom I.O."/>
            <person name="Guillou S."/>
            <person name="Cros-Aarteil S."/>
            <person name="Calhoun S."/>
            <person name="Haridas S."/>
            <person name="Kuo A."/>
            <person name="Mondo S."/>
            <person name="Pangilinan J."/>
            <person name="Riley R."/>
            <person name="LaButti K."/>
            <person name="Andreopoulos B."/>
            <person name="Lipzen A."/>
            <person name="Chen C."/>
            <person name="Yan M."/>
            <person name="Daum C."/>
            <person name="Ng V."/>
            <person name="Clum A."/>
            <person name="Steindorff A."/>
            <person name="Ohm R.A."/>
            <person name="Martin F."/>
            <person name="Silar P."/>
            <person name="Natvig D.O."/>
            <person name="Lalanne C."/>
            <person name="Gautier V."/>
            <person name="Ament-Velasquez S.L."/>
            <person name="Kruys A."/>
            <person name="Hutchinson M.I."/>
            <person name="Powell A.J."/>
            <person name="Barry K."/>
            <person name="Miller A.N."/>
            <person name="Grigoriev I.V."/>
            <person name="Debuchy R."/>
            <person name="Gladieux P."/>
            <person name="Hiltunen Thoren M."/>
            <person name="Johannesson H."/>
        </authorList>
    </citation>
    <scope>NUCLEOTIDE SEQUENCE</scope>
    <source>
        <strain evidence="8">CBS 955.72</strain>
    </source>
</reference>
<feature type="domain" description="Zn(2)-C6 fungal-type" evidence="7">
    <location>
        <begin position="15"/>
        <end position="47"/>
    </location>
</feature>
<keyword evidence="4" id="KW-0804">Transcription</keyword>
<reference evidence="8" key="2">
    <citation type="submission" date="2023-06" db="EMBL/GenBank/DDBJ databases">
        <authorList>
            <consortium name="Lawrence Berkeley National Laboratory"/>
            <person name="Haridas S."/>
            <person name="Hensen N."/>
            <person name="Bonometti L."/>
            <person name="Westerberg I."/>
            <person name="Brannstrom I.O."/>
            <person name="Guillou S."/>
            <person name="Cros-Aarteil S."/>
            <person name="Calhoun S."/>
            <person name="Kuo A."/>
            <person name="Mondo S."/>
            <person name="Pangilinan J."/>
            <person name="Riley R."/>
            <person name="Labutti K."/>
            <person name="Andreopoulos B."/>
            <person name="Lipzen A."/>
            <person name="Chen C."/>
            <person name="Yanf M."/>
            <person name="Daum C."/>
            <person name="Ng V."/>
            <person name="Clum A."/>
            <person name="Steindorff A."/>
            <person name="Ohm R."/>
            <person name="Martin F."/>
            <person name="Silar P."/>
            <person name="Natvig D."/>
            <person name="Lalanne C."/>
            <person name="Gautier V."/>
            <person name="Ament-Velasquez S.L."/>
            <person name="Kruys A."/>
            <person name="Hutchinson M.I."/>
            <person name="Powell A.J."/>
            <person name="Barry K."/>
            <person name="Miller A.N."/>
            <person name="Grigoriev I.V."/>
            <person name="Debuchy R."/>
            <person name="Gladieux P."/>
            <person name="Thoren M.H."/>
            <person name="Johannesson H."/>
        </authorList>
    </citation>
    <scope>NUCLEOTIDE SEQUENCE</scope>
    <source>
        <strain evidence="8">CBS 955.72</strain>
    </source>
</reference>
<keyword evidence="3" id="KW-0238">DNA-binding</keyword>
<organism evidence="8 9">
    <name type="scientific">Lasiosphaeria hispida</name>
    <dbReference type="NCBI Taxonomy" id="260671"/>
    <lineage>
        <taxon>Eukaryota</taxon>
        <taxon>Fungi</taxon>
        <taxon>Dikarya</taxon>
        <taxon>Ascomycota</taxon>
        <taxon>Pezizomycotina</taxon>
        <taxon>Sordariomycetes</taxon>
        <taxon>Sordariomycetidae</taxon>
        <taxon>Sordariales</taxon>
        <taxon>Lasiosphaeriaceae</taxon>
        <taxon>Lasiosphaeria</taxon>
    </lineage>
</organism>
<sequence>MADDTAESYKERARACAYCNRSKTKCIWPGEPGFGTCERCIRLKRSCGLPEQGERRRRGPSTRVGQLEEKIDGIMSLLNASRQLQQQASPSSPTYSSPNSSRLAPIHPAHVGVADHDPQRTRLAHNSPRVPVSSLAHNTPPIDFFEIVPGLRVSVDEADRLLELYRTDCAPKFPFVRIPRCLTAYELSERQPFLFRAVIQVMAPQNALIQRDVARWIREQIAERVVVNQEKTLEILQALLIFIAWGELHFYIDPRGTNLLQIAAGLVIELGLNRPVKAGGRDLAVPSHVSNHFVDEARRLKGVRARPPHTLEDMRAFLGCFYINSMVAILFRHLPMLPYNNYVTTCRVNLETAQEYESDKFLCSLIRMQRVGCRMHALFPSVDMDGCEPADFSGPLHMTMSTLRAEMEAVRAEVPKDIQTHWHFEVCYHGLLLKLYEPATYMQPSSASSSFTEASWRTEALWSCLESAKAFFDAFSSIPAEELPYLPSPVFSHLSFAIVATSALFFLGDSDWDQAVVRRTIDFPNLVQRLSDRFDQADRVAAADGWKRKNKLVDDARPVMAMYRDKLRWIASWFLSKRGGTDEPQPPGADANAMDLDPAGFFAPADFDGDWWQALLGDRDDSFGQMEQSEGSSRQ</sequence>
<evidence type="ECO:0000256" key="6">
    <source>
        <dbReference type="SAM" id="MobiDB-lite"/>
    </source>
</evidence>
<evidence type="ECO:0000259" key="7">
    <source>
        <dbReference type="PROSITE" id="PS50048"/>
    </source>
</evidence>
<protein>
    <recommendedName>
        <fullName evidence="7">Zn(2)-C6 fungal-type domain-containing protein</fullName>
    </recommendedName>
</protein>
<gene>
    <name evidence="8" type="ORF">B0T25DRAFT_209795</name>
</gene>
<proteinExistence type="predicted"/>
<evidence type="ECO:0000256" key="3">
    <source>
        <dbReference type="ARBA" id="ARBA00023125"/>
    </source>
</evidence>
<keyword evidence="9" id="KW-1185">Reference proteome</keyword>
<accession>A0AAJ0HIU3</accession>
<evidence type="ECO:0000256" key="2">
    <source>
        <dbReference type="ARBA" id="ARBA00023015"/>
    </source>
</evidence>